<dbReference type="Proteomes" id="UP001201262">
    <property type="component" value="Unassembled WGS sequence"/>
</dbReference>
<evidence type="ECO:0000256" key="3">
    <source>
        <dbReference type="ARBA" id="ARBA00023163"/>
    </source>
</evidence>
<dbReference type="GO" id="GO:0008270">
    <property type="term" value="F:zinc ion binding"/>
    <property type="evidence" value="ECO:0007669"/>
    <property type="project" value="InterPro"/>
</dbReference>
<feature type="region of interest" description="Disordered" evidence="5">
    <location>
        <begin position="55"/>
        <end position="84"/>
    </location>
</feature>
<dbReference type="InterPro" id="IPR036864">
    <property type="entry name" value="Zn2-C6_fun-type_DNA-bd_sf"/>
</dbReference>
<dbReference type="CDD" id="cd00067">
    <property type="entry name" value="GAL4"/>
    <property type="match status" value="1"/>
</dbReference>
<comment type="caution">
    <text evidence="7">The sequence shown here is derived from an EMBL/GenBank/DDBJ whole genome shotgun (WGS) entry which is preliminary data.</text>
</comment>
<gene>
    <name evidence="7" type="ORF">BGW36DRAFT_432534</name>
</gene>
<keyword evidence="2" id="KW-0238">DNA-binding</keyword>
<dbReference type="EMBL" id="JAJTJA010000013">
    <property type="protein sequence ID" value="KAH8690744.1"/>
    <property type="molecule type" value="Genomic_DNA"/>
</dbReference>
<dbReference type="PANTHER" id="PTHR37540:SF5">
    <property type="entry name" value="TRANSCRIPTION FACTOR DOMAIN-CONTAINING PROTEIN"/>
    <property type="match status" value="1"/>
</dbReference>
<evidence type="ECO:0000313" key="8">
    <source>
        <dbReference type="Proteomes" id="UP001201262"/>
    </source>
</evidence>
<dbReference type="InterPro" id="IPR021858">
    <property type="entry name" value="Fun_TF"/>
</dbReference>
<evidence type="ECO:0000256" key="1">
    <source>
        <dbReference type="ARBA" id="ARBA00023015"/>
    </source>
</evidence>
<dbReference type="GO" id="GO:0003677">
    <property type="term" value="F:DNA binding"/>
    <property type="evidence" value="ECO:0007669"/>
    <property type="project" value="UniProtKB-KW"/>
</dbReference>
<keyword evidence="4" id="KW-0539">Nucleus</keyword>
<proteinExistence type="predicted"/>
<dbReference type="PANTHER" id="PTHR37540">
    <property type="entry name" value="TRANSCRIPTION FACTOR (ACR-2), PUTATIVE-RELATED-RELATED"/>
    <property type="match status" value="1"/>
</dbReference>
<dbReference type="SUPFAM" id="SSF57701">
    <property type="entry name" value="Zn2/Cys6 DNA-binding domain"/>
    <property type="match status" value="1"/>
</dbReference>
<dbReference type="Gene3D" id="4.10.240.10">
    <property type="entry name" value="Zn(2)-C6 fungal-type DNA-binding domain"/>
    <property type="match status" value="1"/>
</dbReference>
<protein>
    <recommendedName>
        <fullName evidence="6">Zn(2)-C6 fungal-type domain-containing protein</fullName>
    </recommendedName>
</protein>
<keyword evidence="1" id="KW-0805">Transcription regulation</keyword>
<dbReference type="PROSITE" id="PS00463">
    <property type="entry name" value="ZN2_CY6_FUNGAL_1"/>
    <property type="match status" value="1"/>
</dbReference>
<dbReference type="RefSeq" id="XP_046066940.1">
    <property type="nucleotide sequence ID" value="XM_046221147.1"/>
</dbReference>
<sequence>MRATLRRSCDACAKSKQSCDLQLPRCSRCFKKDSACFYANEPLFSSRNRRAPFSKTSELNKQDINSENEVTSNGKRSTPDSVEKSVRLSGVADASFDPFDSYPPTRLPRLHVQRLIQYFLSNIAFRYYPLDLNIESNPFVVQWWPLALADPALFHVSLQTASLDEELRAQKGFPISELLMIDSVSLLRQKLEDSSLAFEDETMDSVVTLAAIEHGKGNVETSRAHINAVKQMVNVRGGISELKRTSPLTARMISWVSMLVTEAPQFQIQDDSGLGNGIAPTPQWRLALTGSDLQHLSLHDLKIDPTISNALVRLRTIFRHERVSHMTSTDLHDLACFVLHKLLLLSPLSSEIPEQSAVSECMRYAIALYMLSIHGTTYYSHDNLANDMILKLKRHIEALVGTDYMNSSAGIWVLSVGLVATTGTPYRKWFIAQTCTVAMALGLHTWEEVLVRLETVFWTRTQQEELVRRKWEEIFKLLTD</sequence>
<dbReference type="GO" id="GO:0000981">
    <property type="term" value="F:DNA-binding transcription factor activity, RNA polymerase II-specific"/>
    <property type="evidence" value="ECO:0007669"/>
    <property type="project" value="InterPro"/>
</dbReference>
<keyword evidence="8" id="KW-1185">Reference proteome</keyword>
<dbReference type="SMART" id="SM00066">
    <property type="entry name" value="GAL4"/>
    <property type="match status" value="1"/>
</dbReference>
<keyword evidence="3" id="KW-0804">Transcription</keyword>
<dbReference type="InterPro" id="IPR001138">
    <property type="entry name" value="Zn2Cys6_DnaBD"/>
</dbReference>
<evidence type="ECO:0000256" key="2">
    <source>
        <dbReference type="ARBA" id="ARBA00023125"/>
    </source>
</evidence>
<dbReference type="PROSITE" id="PS50048">
    <property type="entry name" value="ZN2_CY6_FUNGAL_2"/>
    <property type="match status" value="1"/>
</dbReference>
<evidence type="ECO:0000256" key="5">
    <source>
        <dbReference type="SAM" id="MobiDB-lite"/>
    </source>
</evidence>
<dbReference type="Pfam" id="PF11951">
    <property type="entry name" value="Fungal_trans_2"/>
    <property type="match status" value="1"/>
</dbReference>
<evidence type="ECO:0000313" key="7">
    <source>
        <dbReference type="EMBL" id="KAH8690744.1"/>
    </source>
</evidence>
<dbReference type="AlphaFoldDB" id="A0AAD4PV14"/>
<dbReference type="Pfam" id="PF00172">
    <property type="entry name" value="Zn_clus"/>
    <property type="match status" value="1"/>
</dbReference>
<organism evidence="7 8">
    <name type="scientific">Talaromyces proteolyticus</name>
    <dbReference type="NCBI Taxonomy" id="1131652"/>
    <lineage>
        <taxon>Eukaryota</taxon>
        <taxon>Fungi</taxon>
        <taxon>Dikarya</taxon>
        <taxon>Ascomycota</taxon>
        <taxon>Pezizomycotina</taxon>
        <taxon>Eurotiomycetes</taxon>
        <taxon>Eurotiomycetidae</taxon>
        <taxon>Eurotiales</taxon>
        <taxon>Trichocomaceae</taxon>
        <taxon>Talaromyces</taxon>
        <taxon>Talaromyces sect. Bacilispori</taxon>
    </lineage>
</organism>
<evidence type="ECO:0000259" key="6">
    <source>
        <dbReference type="PROSITE" id="PS50048"/>
    </source>
</evidence>
<feature type="domain" description="Zn(2)-C6 fungal-type" evidence="6">
    <location>
        <begin position="8"/>
        <end position="38"/>
    </location>
</feature>
<feature type="compositionally biased region" description="Polar residues" evidence="5">
    <location>
        <begin position="55"/>
        <end position="76"/>
    </location>
</feature>
<accession>A0AAD4PV14</accession>
<reference evidence="7" key="1">
    <citation type="submission" date="2021-12" db="EMBL/GenBank/DDBJ databases">
        <title>Convergent genome expansion in fungi linked to evolution of root-endophyte symbiosis.</title>
        <authorList>
            <consortium name="DOE Joint Genome Institute"/>
            <person name="Ke Y.-H."/>
            <person name="Bonito G."/>
            <person name="Liao H.-L."/>
            <person name="Looney B."/>
            <person name="Rojas-Flechas A."/>
            <person name="Nash J."/>
            <person name="Hameed K."/>
            <person name="Schadt C."/>
            <person name="Martin F."/>
            <person name="Crous P.W."/>
            <person name="Miettinen O."/>
            <person name="Magnuson J.K."/>
            <person name="Labbe J."/>
            <person name="Jacobson D."/>
            <person name="Doktycz M.J."/>
            <person name="Veneault-Fourrey C."/>
            <person name="Kuo A."/>
            <person name="Mondo S."/>
            <person name="Calhoun S."/>
            <person name="Riley R."/>
            <person name="Ohm R."/>
            <person name="LaButti K."/>
            <person name="Andreopoulos B."/>
            <person name="Pangilinan J."/>
            <person name="Nolan M."/>
            <person name="Tritt A."/>
            <person name="Clum A."/>
            <person name="Lipzen A."/>
            <person name="Daum C."/>
            <person name="Barry K."/>
            <person name="Grigoriev I.V."/>
            <person name="Vilgalys R."/>
        </authorList>
    </citation>
    <scope>NUCLEOTIDE SEQUENCE</scope>
    <source>
        <strain evidence="7">PMI_201</strain>
    </source>
</reference>
<dbReference type="GeneID" id="70251434"/>
<name>A0AAD4PV14_9EURO</name>
<evidence type="ECO:0000256" key="4">
    <source>
        <dbReference type="ARBA" id="ARBA00023242"/>
    </source>
</evidence>